<dbReference type="OMA" id="VEEPKMY"/>
<evidence type="ECO:0000313" key="6">
    <source>
        <dbReference type="Proteomes" id="UP000688137"/>
    </source>
</evidence>
<keyword evidence="6" id="KW-1185">Reference proteome</keyword>
<name>A0A8S1L197_PARPR</name>
<evidence type="ECO:0000256" key="2">
    <source>
        <dbReference type="ARBA" id="ARBA00022737"/>
    </source>
</evidence>
<feature type="coiled-coil region" evidence="3">
    <location>
        <begin position="224"/>
        <end position="273"/>
    </location>
</feature>
<evidence type="ECO:0008006" key="7">
    <source>
        <dbReference type="Google" id="ProtNLM"/>
    </source>
</evidence>
<feature type="compositionally biased region" description="Basic and acidic residues" evidence="4">
    <location>
        <begin position="497"/>
        <end position="535"/>
    </location>
</feature>
<dbReference type="AlphaFoldDB" id="A0A8S1L197"/>
<gene>
    <name evidence="5" type="ORF">PPRIM_AZ9-3.1.T0310307</name>
</gene>
<keyword evidence="2" id="KW-0677">Repeat</keyword>
<dbReference type="PANTHER" id="PTHR45973:SF33">
    <property type="entry name" value="CHROMOSOME UNDETERMINED SCAFFOLD_20, WHOLE GENOME SHOTGUN SEQUENCE"/>
    <property type="match status" value="1"/>
</dbReference>
<sequence length="575" mass="67520">MQNNQFSSVFWRKVREDMRMEILLEKKPLKQFKLYELTEDEMNINLDQVTQWSPDNEKIYKNISENGFADFICNKEYMIETYTNIVFDSEDITLMDNQLLQFKNLQLLRLNHNKIEIVQHLPQQLIELHLFNNPITALNLLKHNLQYLGLGYCLLNDDAIQTISKFLPQLIGLDLAHNQLCDLEYSVEACKKISNLKMLSLYGNPLVLMPQYFIYIVDNLLNLRNFDEQSFLEIKNRLEQAEKEKQAKKQEALRKQQEEFEIQQKLLADKNKKGGKPGKQPDPVVVQQPQVIIPIEEPKINLNELRQFKISLKILTLENLEGILLDKYTYPLMEQNSKLFQSKYIITTNLFGVELKTKEILYETATIENEIGRIDFEFSFDQLYNPEVEIRDAVEQGFLVQVQVEEPKMYIADDGEKKPVLGQDELPEQQIRILGVCKITCDWLRGYNKQLNKKYRLFKEETKTSAEHWFPLQNEQELVQAKMEMIQKEKDAELEEKKAQQALIDQKKEQSKGKGKDVKKKDDKKNVKKGKDEPVQKAVGQLDWEVDGRQYIFVNEKKIHRATEMLLAIGLDLGY</sequence>
<feature type="region of interest" description="Disordered" evidence="4">
    <location>
        <begin position="497"/>
        <end position="539"/>
    </location>
</feature>
<protein>
    <recommendedName>
        <fullName evidence="7">Leucine rich repeat protein</fullName>
    </recommendedName>
</protein>
<reference evidence="5" key="1">
    <citation type="submission" date="2021-01" db="EMBL/GenBank/DDBJ databases">
        <authorList>
            <consortium name="Genoscope - CEA"/>
            <person name="William W."/>
        </authorList>
    </citation>
    <scope>NUCLEOTIDE SEQUENCE</scope>
</reference>
<evidence type="ECO:0000256" key="4">
    <source>
        <dbReference type="SAM" id="MobiDB-lite"/>
    </source>
</evidence>
<dbReference type="EMBL" id="CAJJDM010000030">
    <property type="protein sequence ID" value="CAD8061429.1"/>
    <property type="molecule type" value="Genomic_DNA"/>
</dbReference>
<evidence type="ECO:0000313" key="5">
    <source>
        <dbReference type="EMBL" id="CAD8061429.1"/>
    </source>
</evidence>
<dbReference type="InterPro" id="IPR050576">
    <property type="entry name" value="Cilia_flagella_integrity"/>
</dbReference>
<accession>A0A8S1L197</accession>
<evidence type="ECO:0000256" key="3">
    <source>
        <dbReference type="SAM" id="Coils"/>
    </source>
</evidence>
<dbReference type="PANTHER" id="PTHR45973">
    <property type="entry name" value="PROTEIN PHOSPHATASE 1 REGULATORY SUBUNIT SDS22-RELATED"/>
    <property type="match status" value="1"/>
</dbReference>
<comment type="caution">
    <text evidence="5">The sequence shown here is derived from an EMBL/GenBank/DDBJ whole genome shotgun (WGS) entry which is preliminary data.</text>
</comment>
<organism evidence="5 6">
    <name type="scientific">Paramecium primaurelia</name>
    <dbReference type="NCBI Taxonomy" id="5886"/>
    <lineage>
        <taxon>Eukaryota</taxon>
        <taxon>Sar</taxon>
        <taxon>Alveolata</taxon>
        <taxon>Ciliophora</taxon>
        <taxon>Intramacronucleata</taxon>
        <taxon>Oligohymenophorea</taxon>
        <taxon>Peniculida</taxon>
        <taxon>Parameciidae</taxon>
        <taxon>Paramecium</taxon>
    </lineage>
</organism>
<keyword evidence="3" id="KW-0175">Coiled coil</keyword>
<dbReference type="Proteomes" id="UP000688137">
    <property type="component" value="Unassembled WGS sequence"/>
</dbReference>
<evidence type="ECO:0000256" key="1">
    <source>
        <dbReference type="ARBA" id="ARBA00022614"/>
    </source>
</evidence>
<keyword evidence="1" id="KW-0433">Leucine-rich repeat</keyword>
<proteinExistence type="predicted"/>